<evidence type="ECO:0000313" key="2">
    <source>
        <dbReference type="EMBL" id="CRK11248.1"/>
    </source>
</evidence>
<accession>A0A0G4KN95</accession>
<name>A0A0G4KN95_VERLO</name>
<evidence type="ECO:0000313" key="3">
    <source>
        <dbReference type="Proteomes" id="UP000045706"/>
    </source>
</evidence>
<dbReference type="EMBL" id="CVQI01002113">
    <property type="protein sequence ID" value="CRK11248.1"/>
    <property type="molecule type" value="Genomic_DNA"/>
</dbReference>
<dbReference type="Proteomes" id="UP000045706">
    <property type="component" value="Unassembled WGS sequence"/>
</dbReference>
<gene>
    <name evidence="2" type="ORF">BN1723_009331</name>
</gene>
<evidence type="ECO:0000256" key="1">
    <source>
        <dbReference type="SAM" id="MobiDB-lite"/>
    </source>
</evidence>
<protein>
    <submittedName>
        <fullName evidence="2">Uncharacterized protein</fullName>
    </submittedName>
</protein>
<sequence length="256" mass="27815">MHRVRTTSQTLRCEAYRMQSQPTSTHPCPDPSSECLVGACSYNRRHAGLPTPTPKESDPRHSHVAELTKPSPTSIRTACLPPPHLHSPVCPIKSRPALAGTDTASLPPKEAIRHRALPEAQGGDRRNQVLDTEKTSASKGQCVCAEPQTSMAACSRPREGLHLGDGQRIKDCLTTIAGPVVVAAREGTNARSRRPAGFHDTAPRPSERWTRSCRWITTSKPEERGLRVAVVVAVVVAFPDLPNRRADVELDRVATG</sequence>
<proteinExistence type="predicted"/>
<organism evidence="2 3">
    <name type="scientific">Verticillium longisporum</name>
    <name type="common">Verticillium dahliae var. longisporum</name>
    <dbReference type="NCBI Taxonomy" id="100787"/>
    <lineage>
        <taxon>Eukaryota</taxon>
        <taxon>Fungi</taxon>
        <taxon>Dikarya</taxon>
        <taxon>Ascomycota</taxon>
        <taxon>Pezizomycotina</taxon>
        <taxon>Sordariomycetes</taxon>
        <taxon>Hypocreomycetidae</taxon>
        <taxon>Glomerellales</taxon>
        <taxon>Plectosphaerellaceae</taxon>
        <taxon>Verticillium</taxon>
    </lineage>
</organism>
<dbReference type="AlphaFoldDB" id="A0A0G4KN95"/>
<feature type="region of interest" description="Disordered" evidence="1">
    <location>
        <begin position="46"/>
        <end position="75"/>
    </location>
</feature>
<reference evidence="3" key="1">
    <citation type="submission" date="2015-05" db="EMBL/GenBank/DDBJ databases">
        <authorList>
            <person name="Fogelqvist Johan"/>
        </authorList>
    </citation>
    <scope>NUCLEOTIDE SEQUENCE [LARGE SCALE GENOMIC DNA]</scope>
</reference>
<feature type="compositionally biased region" description="Basic and acidic residues" evidence="1">
    <location>
        <begin position="55"/>
        <end position="66"/>
    </location>
</feature>